<dbReference type="GO" id="GO:0004222">
    <property type="term" value="F:metalloendopeptidase activity"/>
    <property type="evidence" value="ECO:0007669"/>
    <property type="project" value="InterPro"/>
</dbReference>
<dbReference type="RefSeq" id="WP_093360479.1">
    <property type="nucleotide sequence ID" value="NZ_FOLG01000004.1"/>
</dbReference>
<dbReference type="GO" id="GO:0004180">
    <property type="term" value="F:carboxypeptidase activity"/>
    <property type="evidence" value="ECO:0007669"/>
    <property type="project" value="TreeGrafter"/>
</dbReference>
<evidence type="ECO:0000256" key="1">
    <source>
        <dbReference type="ARBA" id="ARBA00006040"/>
    </source>
</evidence>
<dbReference type="SUPFAM" id="SSF55486">
    <property type="entry name" value="Metalloproteases ('zincins'), catalytic domain"/>
    <property type="match status" value="1"/>
</dbReference>
<dbReference type="InterPro" id="IPR034005">
    <property type="entry name" value="M3A_DCP"/>
</dbReference>
<keyword evidence="2 7" id="KW-0645">Protease</keyword>
<keyword evidence="6 7" id="KW-0482">Metalloprotease</keyword>
<dbReference type="Gene3D" id="3.40.390.10">
    <property type="entry name" value="Collagenase (Catalytic Domain)"/>
    <property type="match status" value="1"/>
</dbReference>
<keyword evidence="3 7" id="KW-0479">Metal-binding</keyword>
<dbReference type="GO" id="GO:0046872">
    <property type="term" value="F:metal ion binding"/>
    <property type="evidence" value="ECO:0007669"/>
    <property type="project" value="UniProtKB-UniRule"/>
</dbReference>
<comment type="cofactor">
    <cofactor evidence="7">
        <name>Zn(2+)</name>
        <dbReference type="ChEBI" id="CHEBI:29105"/>
    </cofactor>
    <text evidence="7">Binds 1 zinc ion.</text>
</comment>
<evidence type="ECO:0000256" key="7">
    <source>
        <dbReference type="RuleBase" id="RU003435"/>
    </source>
</evidence>
<name>A0A1I1INI3_9RHOB</name>
<keyword evidence="4 7" id="KW-0378">Hydrolase</keyword>
<protein>
    <submittedName>
        <fullName evidence="9">Peptidyl-dipeptidase Dcp Metallo peptidase. MEROPS family M03A</fullName>
    </submittedName>
</protein>
<dbReference type="AlphaFoldDB" id="A0A1I1INI3"/>
<reference evidence="9 10" key="1">
    <citation type="submission" date="2016-10" db="EMBL/GenBank/DDBJ databases">
        <authorList>
            <person name="de Groot N.N."/>
        </authorList>
    </citation>
    <scope>NUCLEOTIDE SEQUENCE [LARGE SCALE GENOMIC DNA]</scope>
    <source>
        <strain evidence="9 10">DSM 19548</strain>
    </source>
</reference>
<dbReference type="CDD" id="cd06456">
    <property type="entry name" value="M3A_DCP"/>
    <property type="match status" value="1"/>
</dbReference>
<feature type="domain" description="Peptidase M3A/M3B catalytic" evidence="8">
    <location>
        <begin position="226"/>
        <end position="670"/>
    </location>
</feature>
<dbReference type="Gene3D" id="1.10.1370.10">
    <property type="entry name" value="Neurolysin, domain 3"/>
    <property type="match status" value="1"/>
</dbReference>
<accession>A0A1I1INI3</accession>
<dbReference type="EMBL" id="FOLG01000004">
    <property type="protein sequence ID" value="SFC37794.1"/>
    <property type="molecule type" value="Genomic_DNA"/>
</dbReference>
<evidence type="ECO:0000256" key="4">
    <source>
        <dbReference type="ARBA" id="ARBA00022801"/>
    </source>
</evidence>
<dbReference type="PANTHER" id="PTHR43660:SF1">
    <property type="entry name" value="DIPEPTIDYL CARBOXYPEPTIDASE"/>
    <property type="match status" value="1"/>
</dbReference>
<dbReference type="Gene3D" id="1.10.1370.40">
    <property type="match status" value="1"/>
</dbReference>
<sequence>MTNPLLAERTQPFELPNFDAVTDGDFAPAFETALAAARAEIDAIAHCPEPATFANTIEALELAGKELSDVLSVFYLLSSVDSTPEREALQRDFSPRLAEYSTDVALNEALYARVEALWQQREDLGLTEEQNRVLYLSHRSFLRAGAALDEEGRARLREINTRLAELGTSFGQNLLADERDWFMDLDAAALKGLPAFVADAARAAGEERGAEGPIVTLSRSLIVPFLQFSPRRDMREKAYEAWTSRGANGGETDNRALAAEMLRLRAEQAALLGYDSYAAYKLETEMARTPERVRELLMAVWEPAKARADGDAAWLERMLVADGEDMPLRPWDWRYYAEKRRKAEHDLDETELKPFLQLDRMIEAAFACATRLFGLEFLPLDVPLHHPDARAWEVRRDGQHLAVFIGDYFARSGKRSGAWCTALRSQQKLAGDIRPHVLNVCNFAKPAKGAPALLSYDDARTLFHEFGHALHQMLSNVTYESISGTSVSRDFVELPSQLFEHWLEVPEVLAEFATHADTGERMPEEMLERVRAAAIFDMGFQTVEYVASAIVDLEFHDGPPPADPMQKQAEVLERIGMPEAIRMRHATPHFAHVFSGGYYASAYYSYMWSEVMDADAFAAFEEAGSPFDPETAESLEANVLSSGGSQEPDVLYRAFRGRLPGVEALLKGRGLAPAA</sequence>
<dbReference type="Proteomes" id="UP000198728">
    <property type="component" value="Unassembled WGS sequence"/>
</dbReference>
<evidence type="ECO:0000259" key="8">
    <source>
        <dbReference type="Pfam" id="PF01432"/>
    </source>
</evidence>
<evidence type="ECO:0000313" key="10">
    <source>
        <dbReference type="Proteomes" id="UP000198728"/>
    </source>
</evidence>
<dbReference type="PANTHER" id="PTHR43660">
    <property type="entry name" value="DIPEPTIDYL CARBOXYPEPTIDASE"/>
    <property type="match status" value="1"/>
</dbReference>
<keyword evidence="10" id="KW-1185">Reference proteome</keyword>
<evidence type="ECO:0000313" key="9">
    <source>
        <dbReference type="EMBL" id="SFC37794.1"/>
    </source>
</evidence>
<dbReference type="STRING" id="441112.SAMN04488094_104160"/>
<dbReference type="FunFam" id="3.40.390.10:FF:000009">
    <property type="entry name" value="Oligopeptidase A"/>
    <property type="match status" value="1"/>
</dbReference>
<dbReference type="Pfam" id="PF01432">
    <property type="entry name" value="Peptidase_M3"/>
    <property type="match status" value="1"/>
</dbReference>
<evidence type="ECO:0000256" key="5">
    <source>
        <dbReference type="ARBA" id="ARBA00022833"/>
    </source>
</evidence>
<dbReference type="InterPro" id="IPR024079">
    <property type="entry name" value="MetalloPept_cat_dom_sf"/>
</dbReference>
<dbReference type="InterPro" id="IPR045090">
    <property type="entry name" value="Pept_M3A_M3B"/>
</dbReference>
<gene>
    <name evidence="9" type="ORF">SAMN04488094_104160</name>
</gene>
<organism evidence="9 10">
    <name type="scientific">Tropicimonas isoalkanivorans</name>
    <dbReference type="NCBI Taxonomy" id="441112"/>
    <lineage>
        <taxon>Bacteria</taxon>
        <taxon>Pseudomonadati</taxon>
        <taxon>Pseudomonadota</taxon>
        <taxon>Alphaproteobacteria</taxon>
        <taxon>Rhodobacterales</taxon>
        <taxon>Roseobacteraceae</taxon>
        <taxon>Tropicimonas</taxon>
    </lineage>
</organism>
<evidence type="ECO:0000256" key="3">
    <source>
        <dbReference type="ARBA" id="ARBA00022723"/>
    </source>
</evidence>
<keyword evidence="5 7" id="KW-0862">Zinc</keyword>
<evidence type="ECO:0000256" key="2">
    <source>
        <dbReference type="ARBA" id="ARBA00022670"/>
    </source>
</evidence>
<dbReference type="InterPro" id="IPR001567">
    <property type="entry name" value="Pept_M3A_M3B_dom"/>
</dbReference>
<dbReference type="GO" id="GO:0006508">
    <property type="term" value="P:proteolysis"/>
    <property type="evidence" value="ECO:0007669"/>
    <property type="project" value="UniProtKB-KW"/>
</dbReference>
<dbReference type="GO" id="GO:0005829">
    <property type="term" value="C:cytosol"/>
    <property type="evidence" value="ECO:0007669"/>
    <property type="project" value="UniProtKB-ARBA"/>
</dbReference>
<evidence type="ECO:0000256" key="6">
    <source>
        <dbReference type="ARBA" id="ARBA00023049"/>
    </source>
</evidence>
<dbReference type="InterPro" id="IPR024077">
    <property type="entry name" value="Neurolysin/TOP_dom2"/>
</dbReference>
<proteinExistence type="inferred from homology"/>
<comment type="similarity">
    <text evidence="1 7">Belongs to the peptidase M3 family.</text>
</comment>
<dbReference type="OrthoDB" id="9773538at2"/>